<accession>A0A5S6QM30</accession>
<organism evidence="1 2">
    <name type="scientific">Trichuris muris</name>
    <name type="common">Mouse whipworm</name>
    <dbReference type="NCBI Taxonomy" id="70415"/>
    <lineage>
        <taxon>Eukaryota</taxon>
        <taxon>Metazoa</taxon>
        <taxon>Ecdysozoa</taxon>
        <taxon>Nematoda</taxon>
        <taxon>Enoplea</taxon>
        <taxon>Dorylaimia</taxon>
        <taxon>Trichinellida</taxon>
        <taxon>Trichuridae</taxon>
        <taxon>Trichuris</taxon>
    </lineage>
</organism>
<dbReference type="AlphaFoldDB" id="A0A5S6QM30"/>
<dbReference type="WBParaSite" id="TMUE_2000008396.1">
    <property type="protein sequence ID" value="TMUE_2000008396.1"/>
    <property type="gene ID" value="WBGene00292326"/>
</dbReference>
<name>A0A5S6QM30_TRIMR</name>
<proteinExistence type="predicted"/>
<protein>
    <submittedName>
        <fullName evidence="2">Uncharacterized protein</fullName>
    </submittedName>
</protein>
<evidence type="ECO:0000313" key="1">
    <source>
        <dbReference type="Proteomes" id="UP000046395"/>
    </source>
</evidence>
<keyword evidence="1" id="KW-1185">Reference proteome</keyword>
<reference evidence="2" key="1">
    <citation type="submission" date="2019-12" db="UniProtKB">
        <authorList>
            <consortium name="WormBaseParasite"/>
        </authorList>
    </citation>
    <scope>IDENTIFICATION</scope>
</reference>
<sequence length="195" mass="22424">MLVIHETYTLLIRMDYPTAHEAVFESISEPQDCKSPRAILTPFDWSIVGPLSYKWKRTQQRYYYRLATNDSTDSLATEQLLDEFFNSDLTCALMNDDKAVSPDEKCAWKIPKESTRFDGESESWTAMELERRLNAHPELGARYTTVLKEYISAGHARRLSPDEILDWRAAPGGCHVCGDQSVQTVKVADCLRRRR</sequence>
<evidence type="ECO:0000313" key="2">
    <source>
        <dbReference type="WBParaSite" id="TMUE_2000008396.1"/>
    </source>
</evidence>
<dbReference type="Proteomes" id="UP000046395">
    <property type="component" value="Unassembled WGS sequence"/>
</dbReference>